<name>A0ABW4B462_9GAMM</name>
<evidence type="ECO:0000313" key="4">
    <source>
        <dbReference type="Proteomes" id="UP001597059"/>
    </source>
</evidence>
<dbReference type="PANTHER" id="PTHR43798:SF31">
    <property type="entry name" value="AB HYDROLASE SUPERFAMILY PROTEIN YCLE"/>
    <property type="match status" value="1"/>
</dbReference>
<evidence type="ECO:0000313" key="3">
    <source>
        <dbReference type="EMBL" id="MFD1384271.1"/>
    </source>
</evidence>
<keyword evidence="1 3" id="KW-0378">Hydrolase</keyword>
<evidence type="ECO:0000259" key="2">
    <source>
        <dbReference type="Pfam" id="PF00561"/>
    </source>
</evidence>
<gene>
    <name evidence="3" type="ORF">ACFQ45_12905</name>
</gene>
<dbReference type="InterPro" id="IPR000073">
    <property type="entry name" value="AB_hydrolase_1"/>
</dbReference>
<sequence>MRTPIETEAFGDPSHPAIFFVPGWAMPKEVFHRVAQALSKNFYVVLANLPGISVDSDWHKRNRFGPNYDIDALAEQLIRSAPKPCWWVGWSLGGMVANYIAARRSSCVEGVITLGSAPKFVADEHWPLGMEQTTFDQFAELVRETPEKGYRRFLSIQSQGCRDEKATLKQLASFQPKELIDPEALNRGLALLAQLDVRREMALLDVPNLHVFGAQDGLVSAQVVNELPSNLLQTVMVLPDCGHQPFIEDEPQCVALIQQYIDEHSTR</sequence>
<dbReference type="InterPro" id="IPR050266">
    <property type="entry name" value="AB_hydrolase_sf"/>
</dbReference>
<reference evidence="4" key="1">
    <citation type="journal article" date="2019" name="Int. J. Syst. Evol. Microbiol.">
        <title>The Global Catalogue of Microorganisms (GCM) 10K type strain sequencing project: providing services to taxonomists for standard genome sequencing and annotation.</title>
        <authorList>
            <consortium name="The Broad Institute Genomics Platform"/>
            <consortium name="The Broad Institute Genome Sequencing Center for Infectious Disease"/>
            <person name="Wu L."/>
            <person name="Ma J."/>
        </authorList>
    </citation>
    <scope>NUCLEOTIDE SEQUENCE [LARGE SCALE GENOMIC DNA]</scope>
    <source>
        <strain evidence="4">JCM 30774</strain>
    </source>
</reference>
<keyword evidence="4" id="KW-1185">Reference proteome</keyword>
<comment type="caution">
    <text evidence="3">The sequence shown here is derived from an EMBL/GenBank/DDBJ whole genome shotgun (WGS) entry which is preliminary data.</text>
</comment>
<proteinExistence type="predicted"/>
<organism evidence="3 4">
    <name type="scientific">Rhodanobacter aciditrophus</name>
    <dbReference type="NCBI Taxonomy" id="1623218"/>
    <lineage>
        <taxon>Bacteria</taxon>
        <taxon>Pseudomonadati</taxon>
        <taxon>Pseudomonadota</taxon>
        <taxon>Gammaproteobacteria</taxon>
        <taxon>Lysobacterales</taxon>
        <taxon>Rhodanobacteraceae</taxon>
        <taxon>Rhodanobacter</taxon>
    </lineage>
</organism>
<dbReference type="EMBL" id="JBHTMN010000014">
    <property type="protein sequence ID" value="MFD1384271.1"/>
    <property type="molecule type" value="Genomic_DNA"/>
</dbReference>
<dbReference type="RefSeq" id="WP_377368335.1">
    <property type="nucleotide sequence ID" value="NZ_JBHTMN010000014.1"/>
</dbReference>
<accession>A0ABW4B462</accession>
<dbReference type="Gene3D" id="3.40.50.1820">
    <property type="entry name" value="alpha/beta hydrolase"/>
    <property type="match status" value="1"/>
</dbReference>
<dbReference type="PANTHER" id="PTHR43798">
    <property type="entry name" value="MONOACYLGLYCEROL LIPASE"/>
    <property type="match status" value="1"/>
</dbReference>
<evidence type="ECO:0000256" key="1">
    <source>
        <dbReference type="ARBA" id="ARBA00022801"/>
    </source>
</evidence>
<dbReference type="GO" id="GO:0016787">
    <property type="term" value="F:hydrolase activity"/>
    <property type="evidence" value="ECO:0007669"/>
    <property type="project" value="UniProtKB-KW"/>
</dbReference>
<feature type="domain" description="AB hydrolase-1" evidence="2">
    <location>
        <begin position="16"/>
        <end position="249"/>
    </location>
</feature>
<dbReference type="Proteomes" id="UP001597059">
    <property type="component" value="Unassembled WGS sequence"/>
</dbReference>
<dbReference type="InterPro" id="IPR029058">
    <property type="entry name" value="AB_hydrolase_fold"/>
</dbReference>
<dbReference type="Pfam" id="PF00561">
    <property type="entry name" value="Abhydrolase_1"/>
    <property type="match status" value="1"/>
</dbReference>
<protein>
    <submittedName>
        <fullName evidence="3">Alpha/beta fold hydrolase</fullName>
    </submittedName>
</protein>
<dbReference type="SUPFAM" id="SSF53474">
    <property type="entry name" value="alpha/beta-Hydrolases"/>
    <property type="match status" value="1"/>
</dbReference>